<proteinExistence type="predicted"/>
<protein>
    <submittedName>
        <fullName evidence="1">Uncharacterized protein</fullName>
    </submittedName>
</protein>
<organism evidence="1">
    <name type="scientific">Ensifer adhaerens</name>
    <name type="common">Sinorhizobium morelense</name>
    <dbReference type="NCBI Taxonomy" id="106592"/>
    <lineage>
        <taxon>Bacteria</taxon>
        <taxon>Pseudomonadati</taxon>
        <taxon>Pseudomonadota</taxon>
        <taxon>Alphaproteobacteria</taxon>
        <taxon>Hyphomicrobiales</taxon>
        <taxon>Rhizobiaceae</taxon>
        <taxon>Sinorhizobium/Ensifer group</taxon>
        <taxon>Ensifer</taxon>
    </lineage>
</organism>
<evidence type="ECO:0000313" key="1">
    <source>
        <dbReference type="EMBL" id="ABD75078.1"/>
    </source>
</evidence>
<sequence length="107" mass="12549">MKEHPTHDPGPAPRYRWQETWPGEGHRDYQAWDGSRAFGRIMYESGGPTKDQWRWSISHIEGVKRHLGEQHNGWQPSPRLAAQKVEEHYERLMTFNGLSFGSRSHPE</sequence>
<reference evidence="1" key="1">
    <citation type="submission" date="2006-02" db="EMBL/GenBank/DDBJ databases">
        <title>Sampling the accessory genome of the Sinorhizobium genus by suppressive subtractive hybridization.</title>
        <authorList>
            <person name="Moulin L."/>
            <person name="Ghazoui Z."/>
            <person name="Young P."/>
        </authorList>
    </citation>
    <scope>NUCLEOTIDE SEQUENCE</scope>
    <source>
        <strain evidence="1">LMG21331</strain>
    </source>
</reference>
<dbReference type="AlphaFoldDB" id="D1CTC4"/>
<name>D1CTC4_ENSAD</name>
<accession>D1CTC4</accession>
<dbReference type="EMBL" id="DQ403553">
    <property type="protein sequence ID" value="ABD75078.1"/>
    <property type="molecule type" value="Genomic_DNA"/>
</dbReference>